<proteinExistence type="predicted"/>
<reference evidence="1" key="2">
    <citation type="journal article" date="2022" name="New Phytol.">
        <title>Evolutionary transition to the ectomycorrhizal habit in the genomes of a hyperdiverse lineage of mushroom-forming fungi.</title>
        <authorList>
            <person name="Looney B."/>
            <person name="Miyauchi S."/>
            <person name="Morin E."/>
            <person name="Drula E."/>
            <person name="Courty P.E."/>
            <person name="Kohler A."/>
            <person name="Kuo A."/>
            <person name="LaButti K."/>
            <person name="Pangilinan J."/>
            <person name="Lipzen A."/>
            <person name="Riley R."/>
            <person name="Andreopoulos W."/>
            <person name="He G."/>
            <person name="Johnson J."/>
            <person name="Nolan M."/>
            <person name="Tritt A."/>
            <person name="Barry K.W."/>
            <person name="Grigoriev I.V."/>
            <person name="Nagy L.G."/>
            <person name="Hibbett D."/>
            <person name="Henrissat B."/>
            <person name="Matheny P.B."/>
            <person name="Labbe J."/>
            <person name="Martin F.M."/>
        </authorList>
    </citation>
    <scope>NUCLEOTIDE SEQUENCE</scope>
    <source>
        <strain evidence="1">HHB10654</strain>
    </source>
</reference>
<organism evidence="1 2">
    <name type="scientific">Artomyces pyxidatus</name>
    <dbReference type="NCBI Taxonomy" id="48021"/>
    <lineage>
        <taxon>Eukaryota</taxon>
        <taxon>Fungi</taxon>
        <taxon>Dikarya</taxon>
        <taxon>Basidiomycota</taxon>
        <taxon>Agaricomycotina</taxon>
        <taxon>Agaricomycetes</taxon>
        <taxon>Russulales</taxon>
        <taxon>Auriscalpiaceae</taxon>
        <taxon>Artomyces</taxon>
    </lineage>
</organism>
<sequence>LKPYRSIISGSTVLHFALQGTEQVLGWKANDLDIYCPLTTAASVIYYLVKEEHYVVVQTVAHRDRTFESLHEYDNGAVASVTTLLTPDGKKVDIIAATRNAPLLPITYFWTTLVTNYMTADSICLAYPRLTLQGIGLLNPIRIPAPRVLKCISKYQKRRFTFKDFAAAPSVHHTFHNPKPLLCPHTFRTFTDTGCLQVHFSPNRNRVQPLPLFPIYHPMWTYGGPLCAGGCKPASPRRSLHLTAAIV</sequence>
<keyword evidence="2" id="KW-1185">Reference proteome</keyword>
<dbReference type="EMBL" id="MU277352">
    <property type="protein sequence ID" value="KAI0054754.1"/>
    <property type="molecule type" value="Genomic_DNA"/>
</dbReference>
<comment type="caution">
    <text evidence="1">The sequence shown here is derived from an EMBL/GenBank/DDBJ whole genome shotgun (WGS) entry which is preliminary data.</text>
</comment>
<reference evidence="1" key="1">
    <citation type="submission" date="2021-03" db="EMBL/GenBank/DDBJ databases">
        <authorList>
            <consortium name="DOE Joint Genome Institute"/>
            <person name="Ahrendt S."/>
            <person name="Looney B.P."/>
            <person name="Miyauchi S."/>
            <person name="Morin E."/>
            <person name="Drula E."/>
            <person name="Courty P.E."/>
            <person name="Chicoki N."/>
            <person name="Fauchery L."/>
            <person name="Kohler A."/>
            <person name="Kuo A."/>
            <person name="Labutti K."/>
            <person name="Pangilinan J."/>
            <person name="Lipzen A."/>
            <person name="Riley R."/>
            <person name="Andreopoulos W."/>
            <person name="He G."/>
            <person name="Johnson J."/>
            <person name="Barry K.W."/>
            <person name="Grigoriev I.V."/>
            <person name="Nagy L."/>
            <person name="Hibbett D."/>
            <person name="Henrissat B."/>
            <person name="Matheny P.B."/>
            <person name="Labbe J."/>
            <person name="Martin F."/>
        </authorList>
    </citation>
    <scope>NUCLEOTIDE SEQUENCE</scope>
    <source>
        <strain evidence="1">HHB10654</strain>
    </source>
</reference>
<accession>A0ACB8SE45</accession>
<name>A0ACB8SE45_9AGAM</name>
<feature type="non-terminal residue" evidence="1">
    <location>
        <position position="1"/>
    </location>
</feature>
<evidence type="ECO:0000313" key="2">
    <source>
        <dbReference type="Proteomes" id="UP000814140"/>
    </source>
</evidence>
<dbReference type="Proteomes" id="UP000814140">
    <property type="component" value="Unassembled WGS sequence"/>
</dbReference>
<evidence type="ECO:0000313" key="1">
    <source>
        <dbReference type="EMBL" id="KAI0054754.1"/>
    </source>
</evidence>
<gene>
    <name evidence="1" type="ORF">BV25DRAFT_1816584</name>
</gene>
<protein>
    <submittedName>
        <fullName evidence="1">Uncharacterized protein</fullName>
    </submittedName>
</protein>